<accession>A0A0V0QWX3</accession>
<comment type="caution">
    <text evidence="1">The sequence shown here is derived from an EMBL/GenBank/DDBJ whole genome shotgun (WGS) entry which is preliminary data.</text>
</comment>
<protein>
    <submittedName>
        <fullName evidence="1">Uncharacterized protein</fullName>
    </submittedName>
</protein>
<evidence type="ECO:0000313" key="2">
    <source>
        <dbReference type="Proteomes" id="UP000054937"/>
    </source>
</evidence>
<proteinExistence type="predicted"/>
<dbReference type="Proteomes" id="UP000054937">
    <property type="component" value="Unassembled WGS sequence"/>
</dbReference>
<sequence length="361" mass="43400">MSAVNNSQNQNQYQNQNQLYQFPPINQPQGNTKNYCQINNNIQQQKMVNSNNNNQNKIKNNSPDYKSQYKAYNRDYNILSGASLAYLNQNNQKQLQSQTVNVHNIQNNNQNHHNYQNNAQFQTYKDDYHMQNHGYYKKYQQQPKQVIIKYDMPAPPKDFNPHFTKAQNEKIDILTGNHQPQELSTNNQNIQQNYYSQNRNTQNPNHTNLYYQYRKNQQIQENYKKIFHSPNPKKADIITNLPDQNQTVKSLMNYRSINYDPINFTEHMVDERRNREKIYNFQDFQSGKNEKNYQFQDQFRKGGSLTKYLDDRKISTIEPNPVYNQRYQQGNIDFKNQKGEFTQVYDNHHQKVFGRHFRKFK</sequence>
<reference evidence="1 2" key="1">
    <citation type="journal article" date="2015" name="Sci. Rep.">
        <title>Genome of the facultative scuticociliatosis pathogen Pseudocohnilembus persalinus provides insight into its virulence through horizontal gene transfer.</title>
        <authorList>
            <person name="Xiong J."/>
            <person name="Wang G."/>
            <person name="Cheng J."/>
            <person name="Tian M."/>
            <person name="Pan X."/>
            <person name="Warren A."/>
            <person name="Jiang C."/>
            <person name="Yuan D."/>
            <person name="Miao W."/>
        </authorList>
    </citation>
    <scope>NUCLEOTIDE SEQUENCE [LARGE SCALE GENOMIC DNA]</scope>
    <source>
        <strain evidence="1">36N120E</strain>
    </source>
</reference>
<name>A0A0V0QWX3_PSEPJ</name>
<dbReference type="EMBL" id="LDAU01000091">
    <property type="protein sequence ID" value="KRX06815.1"/>
    <property type="molecule type" value="Genomic_DNA"/>
</dbReference>
<organism evidence="1 2">
    <name type="scientific">Pseudocohnilembus persalinus</name>
    <name type="common">Ciliate</name>
    <dbReference type="NCBI Taxonomy" id="266149"/>
    <lineage>
        <taxon>Eukaryota</taxon>
        <taxon>Sar</taxon>
        <taxon>Alveolata</taxon>
        <taxon>Ciliophora</taxon>
        <taxon>Intramacronucleata</taxon>
        <taxon>Oligohymenophorea</taxon>
        <taxon>Scuticociliatia</taxon>
        <taxon>Philasterida</taxon>
        <taxon>Pseudocohnilembidae</taxon>
        <taxon>Pseudocohnilembus</taxon>
    </lineage>
</organism>
<dbReference type="InParanoid" id="A0A0V0QWX3"/>
<gene>
    <name evidence="1" type="ORF">PPERSA_11460</name>
</gene>
<keyword evidence="2" id="KW-1185">Reference proteome</keyword>
<evidence type="ECO:0000313" key="1">
    <source>
        <dbReference type="EMBL" id="KRX06815.1"/>
    </source>
</evidence>
<dbReference type="AlphaFoldDB" id="A0A0V0QWX3"/>